<dbReference type="Gene3D" id="3.20.20.80">
    <property type="entry name" value="Glycosidases"/>
    <property type="match status" value="1"/>
</dbReference>
<gene>
    <name evidence="13" type="ORF">RB614_17150</name>
</gene>
<evidence type="ECO:0000313" key="14">
    <source>
        <dbReference type="Proteomes" id="UP001230908"/>
    </source>
</evidence>
<evidence type="ECO:0000256" key="6">
    <source>
        <dbReference type="ARBA" id="ARBA00023001"/>
    </source>
</evidence>
<comment type="catalytic activity">
    <reaction evidence="1">
        <text>Endohydrolysis of (1-&gt;4)-beta-D-glucosidic linkages in cellulose, lichenin and cereal beta-D-glucans.</text>
        <dbReference type="EC" id="3.2.1.4"/>
    </reaction>
</comment>
<evidence type="ECO:0000256" key="3">
    <source>
        <dbReference type="ARBA" id="ARBA00012601"/>
    </source>
</evidence>
<dbReference type="PROSITE" id="PS51173">
    <property type="entry name" value="CBM2"/>
    <property type="match status" value="1"/>
</dbReference>
<name>A0ABU0ZIP2_9ACTN</name>
<feature type="compositionally biased region" description="Pro residues" evidence="10">
    <location>
        <begin position="144"/>
        <end position="169"/>
    </location>
</feature>
<dbReference type="InterPro" id="IPR014756">
    <property type="entry name" value="Ig_E-set"/>
</dbReference>
<dbReference type="Pfam" id="PF03442">
    <property type="entry name" value="CBM_X2"/>
    <property type="match status" value="1"/>
</dbReference>
<feature type="signal peptide" evidence="11">
    <location>
        <begin position="1"/>
        <end position="32"/>
    </location>
</feature>
<dbReference type="RefSeq" id="WP_308713509.1">
    <property type="nucleotide sequence ID" value="NZ_JAVHUY010000014.1"/>
</dbReference>
<dbReference type="InterPro" id="IPR001919">
    <property type="entry name" value="CBD2"/>
</dbReference>
<keyword evidence="4 11" id="KW-0732">Signal</keyword>
<accession>A0ABU0ZIP2</accession>
<dbReference type="SUPFAM" id="SSF81296">
    <property type="entry name" value="E set domains"/>
    <property type="match status" value="1"/>
</dbReference>
<dbReference type="SUPFAM" id="SSF51445">
    <property type="entry name" value="(Trans)glycosidases"/>
    <property type="match status" value="1"/>
</dbReference>
<evidence type="ECO:0000256" key="1">
    <source>
        <dbReference type="ARBA" id="ARBA00000966"/>
    </source>
</evidence>
<dbReference type="Pfam" id="PF18448">
    <property type="entry name" value="CBM46"/>
    <property type="match status" value="1"/>
</dbReference>
<organism evidence="13 14">
    <name type="scientific">Phytohabitans maris</name>
    <dbReference type="NCBI Taxonomy" id="3071409"/>
    <lineage>
        <taxon>Bacteria</taxon>
        <taxon>Bacillati</taxon>
        <taxon>Actinomycetota</taxon>
        <taxon>Actinomycetes</taxon>
        <taxon>Micromonosporales</taxon>
        <taxon>Micromonosporaceae</taxon>
    </lineage>
</organism>
<dbReference type="EMBL" id="JAVHUY010000014">
    <property type="protein sequence ID" value="MDQ7906242.1"/>
    <property type="molecule type" value="Genomic_DNA"/>
</dbReference>
<keyword evidence="9" id="KW-0624">Polysaccharide degradation</keyword>
<evidence type="ECO:0000256" key="10">
    <source>
        <dbReference type="SAM" id="MobiDB-lite"/>
    </source>
</evidence>
<dbReference type="Proteomes" id="UP001230908">
    <property type="component" value="Unassembled WGS sequence"/>
</dbReference>
<dbReference type="PANTHER" id="PTHR31297:SF41">
    <property type="entry name" value="ENDOGLUCANASE, PUTATIVE (AFU_ORTHOLOGUE AFUA_5G01830)-RELATED"/>
    <property type="match status" value="1"/>
</dbReference>
<dbReference type="InterPro" id="IPR040946">
    <property type="entry name" value="CBM46"/>
</dbReference>
<keyword evidence="7" id="KW-0119">Carbohydrate metabolism</keyword>
<dbReference type="Pfam" id="PF00150">
    <property type="entry name" value="Cellulase"/>
    <property type="match status" value="1"/>
</dbReference>
<feature type="chain" id="PRO_5046078156" description="cellulase" evidence="11">
    <location>
        <begin position="33"/>
        <end position="714"/>
    </location>
</feature>
<proteinExistence type="inferred from homology"/>
<evidence type="ECO:0000313" key="13">
    <source>
        <dbReference type="EMBL" id="MDQ7906242.1"/>
    </source>
</evidence>
<keyword evidence="8" id="KW-0326">Glycosidase</keyword>
<evidence type="ECO:0000256" key="4">
    <source>
        <dbReference type="ARBA" id="ARBA00022729"/>
    </source>
</evidence>
<dbReference type="InterPro" id="IPR013783">
    <property type="entry name" value="Ig-like_fold"/>
</dbReference>
<sequence>MRRTRWRLGLVAAATAGLVAAAGIVLATSAQAAVGCRVGYSAGSQWPGGFTATVGITNLGDPVNGWSLVWTFPSGQRVTQAWNATVTSAGAQVTATNVGYNGAIATNATVSFGFNGSWTGTNTAPTSFALNGVACTGAVGTTPPTSPPTSGPPTSPPPTTRPPTSPPPAGNAMAAVAAMQPGWNLGNSFDAVGADETAWGNPRVTAALLDNIRAQGFNSIRIPVTWSNHHGAAPGYTIDAAWLARVREVVDWALADGFYVMINLHHDSWQWINTMPTDRTNVLGRYNALWTQIAAAFRDASPRLTFESVNEPQFTGSSGDAQNAQLLEELNTSFHRIVRQSGGGNATRLLVLPTLHTSADQARVDELSNTFNTLNDPNLIATVHFYGYWPFSVNVAGGTRFDATAQQDLVDQFDRVHNAFVARGIPVVVGEYGLLGFDRHTGTIEQGEKLKFFEYLGYHARQRRLTTQLWDNGQHFGRTSFQWSDPELVAQIKSSWTTRSGTASSDQVYVPRTGSITAKSLTLNLNGLTFQGLRQGSADLAGGTDYTVSGGTLTLTAAAVTRLVGSRAYGVNADIQARFSAGVPWRISVITYDPPILAGATGQTGSFNVPTQFRGDQLATMEARYADGSNAGPHNWTSFKEFDVAFAPDYSAGTITLKPEFFAEVDDGQRVTLTFHFWSGTTLTYYVTRSGASVTGTTPDAPVYRRSRHVARPA</sequence>
<dbReference type="PANTHER" id="PTHR31297">
    <property type="entry name" value="GLUCAN ENDO-1,6-BETA-GLUCOSIDASE B"/>
    <property type="match status" value="1"/>
</dbReference>
<evidence type="ECO:0000256" key="2">
    <source>
        <dbReference type="ARBA" id="ARBA00005641"/>
    </source>
</evidence>
<dbReference type="InterPro" id="IPR017853">
    <property type="entry name" value="GH"/>
</dbReference>
<comment type="caution">
    <text evidence="13">The sequence shown here is derived from an EMBL/GenBank/DDBJ whole genome shotgun (WGS) entry which is preliminary data.</text>
</comment>
<dbReference type="InterPro" id="IPR008965">
    <property type="entry name" value="CBM2/CBM3_carb-bd_dom_sf"/>
</dbReference>
<evidence type="ECO:0000256" key="5">
    <source>
        <dbReference type="ARBA" id="ARBA00022801"/>
    </source>
</evidence>
<keyword evidence="6" id="KW-0136">Cellulose degradation</keyword>
<keyword evidence="14" id="KW-1185">Reference proteome</keyword>
<dbReference type="Gene3D" id="2.60.40.290">
    <property type="match status" value="1"/>
</dbReference>
<keyword evidence="5" id="KW-0378">Hydrolase</keyword>
<dbReference type="InterPro" id="IPR005102">
    <property type="entry name" value="Carbo-bd_X2"/>
</dbReference>
<dbReference type="Gene3D" id="2.60.40.10">
    <property type="entry name" value="Immunoglobulins"/>
    <property type="match status" value="1"/>
</dbReference>
<dbReference type="InterPro" id="IPR001547">
    <property type="entry name" value="Glyco_hydro_5"/>
</dbReference>
<reference evidence="13 14" key="1">
    <citation type="submission" date="2023-08" db="EMBL/GenBank/DDBJ databases">
        <title>Phytohabitans sansha sp. nov., isolated from marine sediment.</title>
        <authorList>
            <person name="Zhao Y."/>
            <person name="Yi K."/>
        </authorList>
    </citation>
    <scope>NUCLEOTIDE SEQUENCE [LARGE SCALE GENOMIC DNA]</scope>
    <source>
        <strain evidence="13 14">ZYX-F-186</strain>
    </source>
</reference>
<evidence type="ECO:0000256" key="11">
    <source>
        <dbReference type="SAM" id="SignalP"/>
    </source>
</evidence>
<evidence type="ECO:0000256" key="9">
    <source>
        <dbReference type="ARBA" id="ARBA00023326"/>
    </source>
</evidence>
<comment type="similarity">
    <text evidence="2">Belongs to the glycosyl hydrolase 5 (cellulase A) family.</text>
</comment>
<evidence type="ECO:0000259" key="12">
    <source>
        <dbReference type="PROSITE" id="PS51173"/>
    </source>
</evidence>
<feature type="region of interest" description="Disordered" evidence="10">
    <location>
        <begin position="139"/>
        <end position="172"/>
    </location>
</feature>
<dbReference type="SMART" id="SM00637">
    <property type="entry name" value="CBD_II"/>
    <property type="match status" value="1"/>
</dbReference>
<dbReference type="Pfam" id="PF00553">
    <property type="entry name" value="CBM_2"/>
    <property type="match status" value="1"/>
</dbReference>
<evidence type="ECO:0000256" key="7">
    <source>
        <dbReference type="ARBA" id="ARBA00023277"/>
    </source>
</evidence>
<dbReference type="InterPro" id="IPR012291">
    <property type="entry name" value="CBM2_carb-bd_dom_sf"/>
</dbReference>
<dbReference type="EC" id="3.2.1.4" evidence="3"/>
<evidence type="ECO:0000256" key="8">
    <source>
        <dbReference type="ARBA" id="ARBA00023295"/>
    </source>
</evidence>
<dbReference type="SUPFAM" id="SSF49384">
    <property type="entry name" value="Carbohydrate-binding domain"/>
    <property type="match status" value="1"/>
</dbReference>
<feature type="domain" description="CBM2" evidence="12">
    <location>
        <begin position="29"/>
        <end position="138"/>
    </location>
</feature>
<protein>
    <recommendedName>
        <fullName evidence="3">cellulase</fullName>
        <ecNumber evidence="3">3.2.1.4</ecNumber>
    </recommendedName>
</protein>
<dbReference type="InterPro" id="IPR050386">
    <property type="entry name" value="Glycosyl_hydrolase_5"/>
</dbReference>